<accession>A0A5K7SBB3</accession>
<dbReference type="GO" id="GO:0051301">
    <property type="term" value="P:cell division"/>
    <property type="evidence" value="ECO:0007669"/>
    <property type="project" value="UniProtKB-KW"/>
</dbReference>
<keyword evidence="1" id="KW-0132">Cell division</keyword>
<reference evidence="1" key="1">
    <citation type="journal article" date="2020" name="Int. J. Syst. Evol. Microbiol.">
        <title>Aquipluma nitroreducens gen. nov. sp. nov., a novel facultatively anaerobic bacterium isolated from a freshwater lake.</title>
        <authorList>
            <person name="Watanabe M."/>
            <person name="Kojima H."/>
            <person name="Fukui M."/>
        </authorList>
    </citation>
    <scope>NUCLEOTIDE SEQUENCE</scope>
    <source>
        <strain evidence="1">MeG22</strain>
    </source>
</reference>
<name>A0A5K7SBB3_9BACT</name>
<evidence type="ECO:0000313" key="2">
    <source>
        <dbReference type="Proteomes" id="UP001193389"/>
    </source>
</evidence>
<keyword evidence="1" id="KW-0131">Cell cycle</keyword>
<proteinExistence type="predicted"/>
<dbReference type="AlphaFoldDB" id="A0A5K7SBB3"/>
<dbReference type="Proteomes" id="UP001193389">
    <property type="component" value="Chromosome"/>
</dbReference>
<dbReference type="EMBL" id="AP018694">
    <property type="protein sequence ID" value="BBE18871.1"/>
    <property type="molecule type" value="Genomic_DNA"/>
</dbReference>
<protein>
    <submittedName>
        <fullName evidence="1">Cell division protein FtsQ</fullName>
    </submittedName>
</protein>
<gene>
    <name evidence="1" type="ORF">AQPE_3041</name>
</gene>
<keyword evidence="2" id="KW-1185">Reference proteome</keyword>
<sequence length="244" mass="27868">MIILGWVCLVGAIGFTIYYAYMEREAVRCQEIVVNINPNSPKFLDETEIANMIEKSGEMIIGNRLSKININLVETALNSSSSLANVQVFKKVESKGLSFKGKLVVSLDERTPIIRIKNSTDDYYMDMEGNKIPTSPKYVERIMIASGPIADPEIQKNLLKMADFVNKDDFWRAQIEQVFVQANGELLLLPQVGDYLIEFGTPDDFVVKFRNLKEVYQQGFKNLGWNKYRTISVKYRNQVVCTKK</sequence>
<organism evidence="1 2">
    <name type="scientific">Aquipluma nitroreducens</name>
    <dbReference type="NCBI Taxonomy" id="2010828"/>
    <lineage>
        <taxon>Bacteria</taxon>
        <taxon>Pseudomonadati</taxon>
        <taxon>Bacteroidota</taxon>
        <taxon>Bacteroidia</taxon>
        <taxon>Marinilabiliales</taxon>
        <taxon>Prolixibacteraceae</taxon>
        <taxon>Aquipluma</taxon>
    </lineage>
</organism>
<evidence type="ECO:0000313" key="1">
    <source>
        <dbReference type="EMBL" id="BBE18871.1"/>
    </source>
</evidence>
<dbReference type="KEGG" id="anf:AQPE_3041"/>